<evidence type="ECO:0008006" key="6">
    <source>
        <dbReference type="Google" id="ProtNLM"/>
    </source>
</evidence>
<protein>
    <recommendedName>
        <fullName evidence="6">PHD-type domain-containing protein</fullName>
    </recommendedName>
</protein>
<evidence type="ECO:0000256" key="2">
    <source>
        <dbReference type="ARBA" id="ARBA00022771"/>
    </source>
</evidence>
<keyword evidence="3" id="KW-0862">Zinc</keyword>
<evidence type="ECO:0000313" key="4">
    <source>
        <dbReference type="EMBL" id="CAC5403544.1"/>
    </source>
</evidence>
<gene>
    <name evidence="4" type="ORF">MCOR_37422</name>
</gene>
<name>A0A6J8D8W9_MYTCO</name>
<dbReference type="Proteomes" id="UP000507470">
    <property type="component" value="Unassembled WGS sequence"/>
</dbReference>
<dbReference type="Gene3D" id="3.30.40.10">
    <property type="entry name" value="Zinc/RING finger domain, C3HC4 (zinc finger)"/>
    <property type="match status" value="1"/>
</dbReference>
<evidence type="ECO:0000313" key="5">
    <source>
        <dbReference type="Proteomes" id="UP000507470"/>
    </source>
</evidence>
<proteinExistence type="predicted"/>
<dbReference type="InterPro" id="IPR019786">
    <property type="entry name" value="Zinc_finger_PHD-type_CS"/>
</dbReference>
<sequence>MSATGRKPITLPSTSNVKQHLTLLLLLLGGDIELNAWPRGKQQRVYPCGLCDHPVPWKCDGVCCDECDIWHHRSCIELCTVDYKLLQRSKIQWLCCKCEINLNGNKRNLNILTVNCRSMKDKTSEFKAAANYMKPDIICGTESLLKGEKPGKTSTTDAIKSSEVFPGEIVEGKSLSWSTKTSYQLNSLV</sequence>
<keyword evidence="1" id="KW-0479">Metal-binding</keyword>
<dbReference type="InterPro" id="IPR011011">
    <property type="entry name" value="Znf_FYVE_PHD"/>
</dbReference>
<dbReference type="InterPro" id="IPR013083">
    <property type="entry name" value="Znf_RING/FYVE/PHD"/>
</dbReference>
<dbReference type="AlphaFoldDB" id="A0A6J8D8W9"/>
<dbReference type="PROSITE" id="PS01359">
    <property type="entry name" value="ZF_PHD_1"/>
    <property type="match status" value="1"/>
</dbReference>
<dbReference type="SUPFAM" id="SSF57903">
    <property type="entry name" value="FYVE/PHD zinc finger"/>
    <property type="match status" value="1"/>
</dbReference>
<keyword evidence="2" id="KW-0863">Zinc-finger</keyword>
<dbReference type="OrthoDB" id="6143588at2759"/>
<reference evidence="4 5" key="1">
    <citation type="submission" date="2020-06" db="EMBL/GenBank/DDBJ databases">
        <authorList>
            <person name="Li R."/>
            <person name="Bekaert M."/>
        </authorList>
    </citation>
    <scope>NUCLEOTIDE SEQUENCE [LARGE SCALE GENOMIC DNA]</scope>
    <source>
        <strain evidence="5">wild</strain>
    </source>
</reference>
<keyword evidence="5" id="KW-1185">Reference proteome</keyword>
<accession>A0A6J8D8W9</accession>
<evidence type="ECO:0000256" key="3">
    <source>
        <dbReference type="ARBA" id="ARBA00022833"/>
    </source>
</evidence>
<dbReference type="GO" id="GO:0008270">
    <property type="term" value="F:zinc ion binding"/>
    <property type="evidence" value="ECO:0007669"/>
    <property type="project" value="UniProtKB-KW"/>
</dbReference>
<dbReference type="EMBL" id="CACVKT020006781">
    <property type="protein sequence ID" value="CAC5403544.1"/>
    <property type="molecule type" value="Genomic_DNA"/>
</dbReference>
<evidence type="ECO:0000256" key="1">
    <source>
        <dbReference type="ARBA" id="ARBA00022723"/>
    </source>
</evidence>
<organism evidence="4 5">
    <name type="scientific">Mytilus coruscus</name>
    <name type="common">Sea mussel</name>
    <dbReference type="NCBI Taxonomy" id="42192"/>
    <lineage>
        <taxon>Eukaryota</taxon>
        <taxon>Metazoa</taxon>
        <taxon>Spiralia</taxon>
        <taxon>Lophotrochozoa</taxon>
        <taxon>Mollusca</taxon>
        <taxon>Bivalvia</taxon>
        <taxon>Autobranchia</taxon>
        <taxon>Pteriomorphia</taxon>
        <taxon>Mytilida</taxon>
        <taxon>Mytiloidea</taxon>
        <taxon>Mytilidae</taxon>
        <taxon>Mytilinae</taxon>
        <taxon>Mytilus</taxon>
    </lineage>
</organism>